<dbReference type="SUPFAM" id="SSF50998">
    <property type="entry name" value="Quinoprotein alcohol dehydrogenase-like"/>
    <property type="match status" value="1"/>
</dbReference>
<evidence type="ECO:0008006" key="3">
    <source>
        <dbReference type="Google" id="ProtNLM"/>
    </source>
</evidence>
<dbReference type="OrthoDB" id="3225323at2"/>
<evidence type="ECO:0000313" key="1">
    <source>
        <dbReference type="EMBL" id="PWG60222.1"/>
    </source>
</evidence>
<dbReference type="Proteomes" id="UP000245753">
    <property type="component" value="Unassembled WGS sequence"/>
</dbReference>
<dbReference type="PANTHER" id="PTHR35340">
    <property type="entry name" value="PQQ ENZYME REPEAT PROTEIN-RELATED"/>
    <property type="match status" value="1"/>
</dbReference>
<reference evidence="1 2" key="1">
    <citation type="journal article" date="2018" name="Int. J. Syst. Evol. Microbiol.">
        <title>Bifidobacterium catulorum sp. nov., a novel taxon from the faeces of the baby common marmoset (Callithrix jacchus).</title>
        <authorList>
            <person name="Modesto M."/>
            <person name="Michelini S."/>
            <person name="Oki K."/>
            <person name="Biavati B."/>
            <person name="Watanabe K."/>
            <person name="Mattarelli P."/>
        </authorList>
    </citation>
    <scope>NUCLEOTIDE SEQUENCE [LARGE SCALE GENOMIC DNA]</scope>
    <source>
        <strain evidence="1 2">MRM 8.19</strain>
    </source>
</reference>
<dbReference type="RefSeq" id="WP_109136854.1">
    <property type="nucleotide sequence ID" value="NZ_QFFN01000005.1"/>
</dbReference>
<gene>
    <name evidence="1" type="ORF">DF200_03180</name>
</gene>
<dbReference type="InterPro" id="IPR010262">
    <property type="entry name" value="Arylsulfotransferase_bact"/>
</dbReference>
<dbReference type="PANTHER" id="PTHR35340:SF5">
    <property type="entry name" value="ASST-DOMAIN-CONTAINING PROTEIN"/>
    <property type="match status" value="1"/>
</dbReference>
<keyword evidence="2" id="KW-1185">Reference proteome</keyword>
<dbReference type="InterPro" id="IPR053143">
    <property type="entry name" value="Arylsulfate_ST"/>
</dbReference>
<dbReference type="InterPro" id="IPR011047">
    <property type="entry name" value="Quinoprotein_ADH-like_sf"/>
</dbReference>
<protein>
    <recommendedName>
        <fullName evidence="3">Aryl-sulfate sulfotransferase</fullName>
    </recommendedName>
</protein>
<proteinExistence type="predicted"/>
<organism evidence="1 2">
    <name type="scientific">Bifidobacterium catulorum</name>
    <dbReference type="NCBI Taxonomy" id="1630173"/>
    <lineage>
        <taxon>Bacteria</taxon>
        <taxon>Bacillati</taxon>
        <taxon>Actinomycetota</taxon>
        <taxon>Actinomycetes</taxon>
        <taxon>Bifidobacteriales</taxon>
        <taxon>Bifidobacteriaceae</taxon>
        <taxon>Bifidobacterium</taxon>
    </lineage>
</organism>
<evidence type="ECO:0000313" key="2">
    <source>
        <dbReference type="Proteomes" id="UP000245753"/>
    </source>
</evidence>
<dbReference type="EMBL" id="QFFN01000005">
    <property type="protein sequence ID" value="PWG60222.1"/>
    <property type="molecule type" value="Genomic_DNA"/>
</dbReference>
<dbReference type="Pfam" id="PF05935">
    <property type="entry name" value="Arylsulfotrans"/>
    <property type="match status" value="1"/>
</dbReference>
<sequence>MRDKIIAAVMGAVLVILAGAAGIGGFLGYRAIEQLNENMQTTSSNVKDLGESVEKQTDDQNERINDSLSGVDLGLKINGIPTPVSLNVVNPRVNARSLAVGIDNRLTLDVPVNSVVTVNGRRYTGAVDLRFDRLSREVSHNTVIKISRKTGEQRTITIPSLPSDFPNLEVSGQNFETPKGDYYGNVGTGASTYVYRMTSSGRILYYRRGQDIDNLKKYVFDGKTYYSFFEAVPEYNQIKNFSLKFGQIVLLDDQYRQINRIRLTPTRKLPQGGYAENHDYIFLSPTHYILMGEVYSPIRNDKGDTNEMRSTYIQELDGGKVTFEWLSSEHHELDDSYQELMDNDEDYMHSNSLVIDPKDDNFVLSARNQDAVMKIDHHTGAIIWTLGGKNDQFGLSKDQRFSRQHYAYFDDDHNILLFDNGVASGRSTIKRYTLDEKNHKVTAFRNFDLGDHFSMYCGSVQQISADRYFIGWGMASNKVLATLYDFKNDKVISEIVSSSSQSYRTQYFE</sequence>
<accession>A0A2U2MTU0</accession>
<name>A0A2U2MTU0_9BIFI</name>
<dbReference type="GO" id="GO:0004062">
    <property type="term" value="F:aryl sulfotransferase activity"/>
    <property type="evidence" value="ECO:0007669"/>
    <property type="project" value="InterPro"/>
</dbReference>
<dbReference type="AlphaFoldDB" id="A0A2U2MTU0"/>
<comment type="caution">
    <text evidence="1">The sequence shown here is derived from an EMBL/GenBank/DDBJ whole genome shotgun (WGS) entry which is preliminary data.</text>
</comment>